<dbReference type="EMBL" id="VSRR010000106">
    <property type="protein sequence ID" value="MPC10213.1"/>
    <property type="molecule type" value="Genomic_DNA"/>
</dbReference>
<gene>
    <name evidence="1" type="ORF">E2C01_002845</name>
</gene>
<sequence length="61" mass="6819">MYGGTAQTKEYQSSRILGTDPLPWVRLDSCVRMGRPLLFLPGFPGTENTVIPPLPLFAHKF</sequence>
<evidence type="ECO:0008006" key="3">
    <source>
        <dbReference type="Google" id="ProtNLM"/>
    </source>
</evidence>
<reference evidence="1 2" key="1">
    <citation type="submission" date="2019-05" db="EMBL/GenBank/DDBJ databases">
        <title>Another draft genome of Portunus trituberculatus and its Hox gene families provides insights of decapod evolution.</title>
        <authorList>
            <person name="Jeong J.-H."/>
            <person name="Song I."/>
            <person name="Kim S."/>
            <person name="Choi T."/>
            <person name="Kim D."/>
            <person name="Ryu S."/>
            <person name="Kim W."/>
        </authorList>
    </citation>
    <scope>NUCLEOTIDE SEQUENCE [LARGE SCALE GENOMIC DNA]</scope>
    <source>
        <tissue evidence="1">Muscle</tissue>
    </source>
</reference>
<name>A0A5B7CRS5_PORTR</name>
<accession>A0A5B7CRS5</accession>
<dbReference type="Proteomes" id="UP000324222">
    <property type="component" value="Unassembled WGS sequence"/>
</dbReference>
<evidence type="ECO:0000313" key="2">
    <source>
        <dbReference type="Proteomes" id="UP000324222"/>
    </source>
</evidence>
<protein>
    <recommendedName>
        <fullName evidence="3">Alpha/beta hydrolase</fullName>
    </recommendedName>
</protein>
<comment type="caution">
    <text evidence="1">The sequence shown here is derived from an EMBL/GenBank/DDBJ whole genome shotgun (WGS) entry which is preliminary data.</text>
</comment>
<keyword evidence="2" id="KW-1185">Reference proteome</keyword>
<dbReference type="AlphaFoldDB" id="A0A5B7CRS5"/>
<organism evidence="1 2">
    <name type="scientific">Portunus trituberculatus</name>
    <name type="common">Swimming crab</name>
    <name type="synonym">Neptunus trituberculatus</name>
    <dbReference type="NCBI Taxonomy" id="210409"/>
    <lineage>
        <taxon>Eukaryota</taxon>
        <taxon>Metazoa</taxon>
        <taxon>Ecdysozoa</taxon>
        <taxon>Arthropoda</taxon>
        <taxon>Crustacea</taxon>
        <taxon>Multicrustacea</taxon>
        <taxon>Malacostraca</taxon>
        <taxon>Eumalacostraca</taxon>
        <taxon>Eucarida</taxon>
        <taxon>Decapoda</taxon>
        <taxon>Pleocyemata</taxon>
        <taxon>Brachyura</taxon>
        <taxon>Eubrachyura</taxon>
        <taxon>Portunoidea</taxon>
        <taxon>Portunidae</taxon>
        <taxon>Portuninae</taxon>
        <taxon>Portunus</taxon>
    </lineage>
</organism>
<proteinExistence type="predicted"/>
<evidence type="ECO:0000313" key="1">
    <source>
        <dbReference type="EMBL" id="MPC10213.1"/>
    </source>
</evidence>